<keyword evidence="7" id="KW-1185">Reference proteome</keyword>
<evidence type="ECO:0000256" key="1">
    <source>
        <dbReference type="ARBA" id="ARBA00022614"/>
    </source>
</evidence>
<dbReference type="PRINTS" id="PR00019">
    <property type="entry name" value="LEURICHRPT"/>
</dbReference>
<keyword evidence="1" id="KW-0433">Leucine-rich repeat</keyword>
<accession>A0A835D3E4</accession>
<dbReference type="OMA" id="DITSMEY"/>
<dbReference type="Proteomes" id="UP000655225">
    <property type="component" value="Unassembled WGS sequence"/>
</dbReference>
<keyword evidence="3" id="KW-0677">Repeat</keyword>
<dbReference type="SUPFAM" id="SSF52058">
    <property type="entry name" value="L domain-like"/>
    <property type="match status" value="1"/>
</dbReference>
<dbReference type="InterPro" id="IPR025875">
    <property type="entry name" value="Leu-rich_rpt_4"/>
</dbReference>
<dbReference type="AlphaFoldDB" id="A0A835D3E4"/>
<dbReference type="OrthoDB" id="1738872at2759"/>
<evidence type="ECO:0000259" key="5">
    <source>
        <dbReference type="Pfam" id="PF08263"/>
    </source>
</evidence>
<dbReference type="Gene3D" id="3.80.10.10">
    <property type="entry name" value="Ribonuclease Inhibitor"/>
    <property type="match status" value="1"/>
</dbReference>
<evidence type="ECO:0000313" key="6">
    <source>
        <dbReference type="EMBL" id="KAF8389148.1"/>
    </source>
</evidence>
<evidence type="ECO:0000256" key="3">
    <source>
        <dbReference type="ARBA" id="ARBA00022737"/>
    </source>
</evidence>
<evidence type="ECO:0000256" key="2">
    <source>
        <dbReference type="ARBA" id="ARBA00022729"/>
    </source>
</evidence>
<dbReference type="InterPro" id="IPR032675">
    <property type="entry name" value="LRR_dom_sf"/>
</dbReference>
<protein>
    <recommendedName>
        <fullName evidence="5">Leucine-rich repeat-containing N-terminal plant-type domain-containing protein</fullName>
    </recommendedName>
</protein>
<dbReference type="Pfam" id="PF08263">
    <property type="entry name" value="LRRNT_2"/>
    <property type="match status" value="1"/>
</dbReference>
<evidence type="ECO:0000256" key="4">
    <source>
        <dbReference type="SAM" id="SignalP"/>
    </source>
</evidence>
<dbReference type="PANTHER" id="PTHR48060:SF17">
    <property type="entry name" value="LRR RECEPTOR-LIKE SERINE_THREONINE-PROTEIN KINASE IRK-RELATED"/>
    <property type="match status" value="1"/>
</dbReference>
<proteinExistence type="predicted"/>
<keyword evidence="2 4" id="KW-0732">Signal</keyword>
<dbReference type="InterPro" id="IPR001611">
    <property type="entry name" value="Leu-rich_rpt"/>
</dbReference>
<gene>
    <name evidence="6" type="ORF">HHK36_025841</name>
</gene>
<dbReference type="InterPro" id="IPR013210">
    <property type="entry name" value="LRR_N_plant-typ"/>
</dbReference>
<dbReference type="Pfam" id="PF13516">
    <property type="entry name" value="LRR_6"/>
    <property type="match status" value="1"/>
</dbReference>
<sequence length="246" mass="27794">MSSMEWSSVSWLWVLLVLLHSLFHVSRGCFEEERNALLDYKAFANVTDDTSPYIFPPNLTSWDDKSNCCAWPRVRCNHTTGRVIEISLNYTIPYDRDAVMYLNATIFLPFVDLQSLDLSSNYLDGWLKNEGFERLHGLTKLQVLDLSWNKFNSSIVSSLLGFSSLKSLSLAGNFLEEFQGFERLHGLTKLQVLDLSSNNRLNSSILSSLLGFSSLKSLSLAGNNMEGPIPIQGMPLLTSIYRPRPI</sequence>
<dbReference type="PANTHER" id="PTHR48060">
    <property type="entry name" value="DNA DAMAGE-REPAIR/TOLERATION PROTEIN DRT100"/>
    <property type="match status" value="1"/>
</dbReference>
<dbReference type="Pfam" id="PF12799">
    <property type="entry name" value="LRR_4"/>
    <property type="match status" value="1"/>
</dbReference>
<dbReference type="EMBL" id="JABCRI010000019">
    <property type="protein sequence ID" value="KAF8389148.1"/>
    <property type="molecule type" value="Genomic_DNA"/>
</dbReference>
<dbReference type="InterPro" id="IPR053211">
    <property type="entry name" value="DNA_repair-toleration"/>
</dbReference>
<name>A0A835D3E4_TETSI</name>
<feature type="chain" id="PRO_5032439667" description="Leucine-rich repeat-containing N-terminal plant-type domain-containing protein" evidence="4">
    <location>
        <begin position="29"/>
        <end position="246"/>
    </location>
</feature>
<feature type="signal peptide" evidence="4">
    <location>
        <begin position="1"/>
        <end position="28"/>
    </location>
</feature>
<evidence type="ECO:0000313" key="7">
    <source>
        <dbReference type="Proteomes" id="UP000655225"/>
    </source>
</evidence>
<dbReference type="PROSITE" id="PS51450">
    <property type="entry name" value="LRR"/>
    <property type="match status" value="1"/>
</dbReference>
<feature type="domain" description="Leucine-rich repeat-containing N-terminal plant-type" evidence="5">
    <location>
        <begin position="32"/>
        <end position="77"/>
    </location>
</feature>
<dbReference type="Pfam" id="PF00560">
    <property type="entry name" value="LRR_1"/>
    <property type="match status" value="1"/>
</dbReference>
<comment type="caution">
    <text evidence="6">The sequence shown here is derived from an EMBL/GenBank/DDBJ whole genome shotgun (WGS) entry which is preliminary data.</text>
</comment>
<reference evidence="6 7" key="1">
    <citation type="submission" date="2020-04" db="EMBL/GenBank/DDBJ databases">
        <title>Plant Genome Project.</title>
        <authorList>
            <person name="Zhang R.-G."/>
        </authorList>
    </citation>
    <scope>NUCLEOTIDE SEQUENCE [LARGE SCALE GENOMIC DNA]</scope>
    <source>
        <strain evidence="6">YNK0</strain>
        <tissue evidence="6">Leaf</tissue>
    </source>
</reference>
<organism evidence="6 7">
    <name type="scientific">Tetracentron sinense</name>
    <name type="common">Spur-leaf</name>
    <dbReference type="NCBI Taxonomy" id="13715"/>
    <lineage>
        <taxon>Eukaryota</taxon>
        <taxon>Viridiplantae</taxon>
        <taxon>Streptophyta</taxon>
        <taxon>Embryophyta</taxon>
        <taxon>Tracheophyta</taxon>
        <taxon>Spermatophyta</taxon>
        <taxon>Magnoliopsida</taxon>
        <taxon>Trochodendrales</taxon>
        <taxon>Trochodendraceae</taxon>
        <taxon>Tetracentron</taxon>
    </lineage>
</organism>